<evidence type="ECO:0000256" key="1">
    <source>
        <dbReference type="SAM" id="MobiDB-lite"/>
    </source>
</evidence>
<dbReference type="Proteomes" id="UP000000763">
    <property type="component" value="Chromosome 7"/>
</dbReference>
<name>Q8LIA4_ORYSJ</name>
<sequence>MVVVPSVGLKSAVAAASSELILKNKLQGLQGLANLGLNTAAASPPPPAQPPQDHVKKDERRYVYVKK</sequence>
<dbReference type="EMBL" id="AP003832">
    <property type="protein sequence ID" value="BAC07013.1"/>
    <property type="molecule type" value="Genomic_DNA"/>
</dbReference>
<gene>
    <name evidence="2" type="primary">OJ1458_B07.115</name>
</gene>
<feature type="region of interest" description="Disordered" evidence="1">
    <location>
        <begin position="37"/>
        <end position="60"/>
    </location>
</feature>
<reference evidence="3" key="1">
    <citation type="journal article" date="2005" name="Nature">
        <title>The map-based sequence of the rice genome.</title>
        <authorList>
            <consortium name="International rice genome sequencing project (IRGSP)"/>
            <person name="Matsumoto T."/>
            <person name="Wu J."/>
            <person name="Kanamori H."/>
            <person name="Katayose Y."/>
            <person name="Fujisawa M."/>
            <person name="Namiki N."/>
            <person name="Mizuno H."/>
            <person name="Yamamoto K."/>
            <person name="Antonio B.A."/>
            <person name="Baba T."/>
            <person name="Sakata K."/>
            <person name="Nagamura Y."/>
            <person name="Aoki H."/>
            <person name="Arikawa K."/>
            <person name="Arita K."/>
            <person name="Bito T."/>
            <person name="Chiden Y."/>
            <person name="Fujitsuka N."/>
            <person name="Fukunaka R."/>
            <person name="Hamada M."/>
            <person name="Harada C."/>
            <person name="Hayashi A."/>
            <person name="Hijishita S."/>
            <person name="Honda M."/>
            <person name="Hosokawa S."/>
            <person name="Ichikawa Y."/>
            <person name="Idonuma A."/>
            <person name="Iijima M."/>
            <person name="Ikeda M."/>
            <person name="Ikeno M."/>
            <person name="Ito K."/>
            <person name="Ito S."/>
            <person name="Ito T."/>
            <person name="Ito Y."/>
            <person name="Ito Y."/>
            <person name="Iwabuchi A."/>
            <person name="Kamiya K."/>
            <person name="Karasawa W."/>
            <person name="Kurita K."/>
            <person name="Katagiri S."/>
            <person name="Kikuta A."/>
            <person name="Kobayashi H."/>
            <person name="Kobayashi N."/>
            <person name="Machita K."/>
            <person name="Maehara T."/>
            <person name="Masukawa M."/>
            <person name="Mizubayashi T."/>
            <person name="Mukai Y."/>
            <person name="Nagasaki H."/>
            <person name="Nagata Y."/>
            <person name="Naito S."/>
            <person name="Nakashima M."/>
            <person name="Nakama Y."/>
            <person name="Nakamichi Y."/>
            <person name="Nakamura M."/>
            <person name="Meguro A."/>
            <person name="Negishi M."/>
            <person name="Ohta I."/>
            <person name="Ohta T."/>
            <person name="Okamoto M."/>
            <person name="Ono N."/>
            <person name="Saji S."/>
            <person name="Sakaguchi M."/>
            <person name="Sakai K."/>
            <person name="Shibata M."/>
            <person name="Shimokawa T."/>
            <person name="Song J."/>
            <person name="Takazaki Y."/>
            <person name="Terasawa K."/>
            <person name="Tsugane M."/>
            <person name="Tsuji K."/>
            <person name="Ueda S."/>
            <person name="Waki K."/>
            <person name="Yamagata H."/>
            <person name="Yamamoto M."/>
            <person name="Yamamoto S."/>
            <person name="Yamane H."/>
            <person name="Yoshiki S."/>
            <person name="Yoshihara R."/>
            <person name="Yukawa K."/>
            <person name="Zhong H."/>
            <person name="Yano M."/>
            <person name="Yuan Q."/>
            <person name="Ouyang S."/>
            <person name="Liu J."/>
            <person name="Jones K.M."/>
            <person name="Gansberger K."/>
            <person name="Moffat K."/>
            <person name="Hill J."/>
            <person name="Bera J."/>
            <person name="Fadrosh D."/>
            <person name="Jin S."/>
            <person name="Johri S."/>
            <person name="Kim M."/>
            <person name="Overton L."/>
            <person name="Reardon M."/>
            <person name="Tsitrin T."/>
            <person name="Vuong H."/>
            <person name="Weaver B."/>
            <person name="Ciecko A."/>
            <person name="Tallon L."/>
            <person name="Jackson J."/>
            <person name="Pai G."/>
            <person name="Aken S.V."/>
            <person name="Utterback T."/>
            <person name="Reidmuller S."/>
            <person name="Feldblyum T."/>
            <person name="Hsiao J."/>
            <person name="Zismann V."/>
            <person name="Iobst S."/>
            <person name="de Vazeille A.R."/>
            <person name="Buell C.R."/>
            <person name="Ying K."/>
            <person name="Li Y."/>
            <person name="Lu T."/>
            <person name="Huang Y."/>
            <person name="Zhao Q."/>
            <person name="Feng Q."/>
            <person name="Zhang L."/>
            <person name="Zhu J."/>
            <person name="Weng Q."/>
            <person name="Mu J."/>
            <person name="Lu Y."/>
            <person name="Fan D."/>
            <person name="Liu Y."/>
            <person name="Guan J."/>
            <person name="Zhang Y."/>
            <person name="Yu S."/>
            <person name="Liu X."/>
            <person name="Zhang Y."/>
            <person name="Hong G."/>
            <person name="Han B."/>
            <person name="Choisne N."/>
            <person name="Demange N."/>
            <person name="Orjeda G."/>
            <person name="Samain S."/>
            <person name="Cattolico L."/>
            <person name="Pelletier E."/>
            <person name="Couloux A."/>
            <person name="Segurens B."/>
            <person name="Wincker P."/>
            <person name="D'Hont A."/>
            <person name="Scarpelli C."/>
            <person name="Weissenbach J."/>
            <person name="Salanoubat M."/>
            <person name="Quetier F."/>
            <person name="Yu Y."/>
            <person name="Kim H.R."/>
            <person name="Rambo T."/>
            <person name="Currie J."/>
            <person name="Collura K."/>
            <person name="Luo M."/>
            <person name="Yang T."/>
            <person name="Ammiraju J.S.S."/>
            <person name="Engler F."/>
            <person name="Soderlund C."/>
            <person name="Wing R.A."/>
            <person name="Palmer L.E."/>
            <person name="de la Bastide M."/>
            <person name="Spiegel L."/>
            <person name="Nascimento L."/>
            <person name="Zutavern T."/>
            <person name="O'Shaughnessy A."/>
            <person name="Dike S."/>
            <person name="Dedhia N."/>
            <person name="Preston R."/>
            <person name="Balija V."/>
            <person name="McCombie W.R."/>
            <person name="Chow T."/>
            <person name="Chen H."/>
            <person name="Chung M."/>
            <person name="Chen C."/>
            <person name="Shaw J."/>
            <person name="Wu H."/>
            <person name="Hsiao K."/>
            <person name="Chao Y."/>
            <person name="Chu M."/>
            <person name="Cheng C."/>
            <person name="Hour A."/>
            <person name="Lee P."/>
            <person name="Lin S."/>
            <person name="Lin Y."/>
            <person name="Liou J."/>
            <person name="Liu S."/>
            <person name="Hsing Y."/>
            <person name="Raghuvanshi S."/>
            <person name="Mohanty A."/>
            <person name="Bharti A.K."/>
            <person name="Gaur A."/>
            <person name="Gupta V."/>
            <person name="Kumar D."/>
            <person name="Ravi V."/>
            <person name="Vij S."/>
            <person name="Kapur A."/>
            <person name="Khurana P."/>
            <person name="Khurana P."/>
            <person name="Khurana J.P."/>
            <person name="Tyagi A.K."/>
            <person name="Gaikwad K."/>
            <person name="Singh A."/>
            <person name="Dalal V."/>
            <person name="Srivastava S."/>
            <person name="Dixit A."/>
            <person name="Pal A.K."/>
            <person name="Ghazi I.A."/>
            <person name="Yadav M."/>
            <person name="Pandit A."/>
            <person name="Bhargava A."/>
            <person name="Sureshbabu K."/>
            <person name="Batra K."/>
            <person name="Sharma T.R."/>
            <person name="Mohapatra T."/>
            <person name="Singh N.K."/>
            <person name="Messing J."/>
            <person name="Nelson A.B."/>
            <person name="Fuks G."/>
            <person name="Kavchok S."/>
            <person name="Keizer G."/>
            <person name="Linton E."/>
            <person name="Llaca V."/>
            <person name="Song R."/>
            <person name="Tanyolac B."/>
            <person name="Young S."/>
            <person name="Ho-Il K."/>
            <person name="Hahn J.H."/>
            <person name="Sangsakoo G."/>
            <person name="Vanavichit A."/>
            <person name="de Mattos Luiz.A.T."/>
            <person name="Zimmer P.D."/>
            <person name="Malone G."/>
            <person name="Dellagostin O."/>
            <person name="de Oliveira A.C."/>
            <person name="Bevan M."/>
            <person name="Bancroft I."/>
            <person name="Minx P."/>
            <person name="Cordum H."/>
            <person name="Wilson R."/>
            <person name="Cheng Z."/>
            <person name="Jin W."/>
            <person name="Jiang J."/>
            <person name="Leong S.A."/>
            <person name="Iwama H."/>
            <person name="Gojobori T."/>
            <person name="Itoh T."/>
            <person name="Niimura Y."/>
            <person name="Fujii Y."/>
            <person name="Habara T."/>
            <person name="Sakai H."/>
            <person name="Sato Y."/>
            <person name="Wilson G."/>
            <person name="Kumar K."/>
            <person name="McCouch S."/>
            <person name="Juretic N."/>
            <person name="Hoen D."/>
            <person name="Wright S."/>
            <person name="Bruskiewich R."/>
            <person name="Bureau T."/>
            <person name="Miyao A."/>
            <person name="Hirochika H."/>
            <person name="Nishikawa T."/>
            <person name="Kadowaki K."/>
            <person name="Sugiura M."/>
            <person name="Burr B."/>
            <person name="Sasaki T."/>
        </authorList>
    </citation>
    <scope>NUCLEOTIDE SEQUENCE [LARGE SCALE GENOMIC DNA]</scope>
    <source>
        <strain evidence="3">cv. Nipponbare</strain>
    </source>
</reference>
<dbReference type="AlphaFoldDB" id="Q8LIA4"/>
<proteinExistence type="predicted"/>
<protein>
    <submittedName>
        <fullName evidence="2">Uncharacterized protein</fullName>
    </submittedName>
</protein>
<accession>Q8LIA4</accession>
<organism evidence="2 3">
    <name type="scientific">Oryza sativa subsp. japonica</name>
    <name type="common">Rice</name>
    <dbReference type="NCBI Taxonomy" id="39947"/>
    <lineage>
        <taxon>Eukaryota</taxon>
        <taxon>Viridiplantae</taxon>
        <taxon>Streptophyta</taxon>
        <taxon>Embryophyta</taxon>
        <taxon>Tracheophyta</taxon>
        <taxon>Spermatophyta</taxon>
        <taxon>Magnoliopsida</taxon>
        <taxon>Liliopsida</taxon>
        <taxon>Poales</taxon>
        <taxon>Poaceae</taxon>
        <taxon>BOP clade</taxon>
        <taxon>Oryzoideae</taxon>
        <taxon>Oryzeae</taxon>
        <taxon>Oryzinae</taxon>
        <taxon>Oryza</taxon>
        <taxon>Oryza sativa</taxon>
    </lineage>
</organism>
<evidence type="ECO:0000313" key="3">
    <source>
        <dbReference type="Proteomes" id="UP000000763"/>
    </source>
</evidence>
<evidence type="ECO:0000313" key="2">
    <source>
        <dbReference type="EMBL" id="BAC07013.1"/>
    </source>
</evidence>
<reference evidence="3" key="2">
    <citation type="journal article" date="2008" name="Nucleic Acids Res.">
        <title>The rice annotation project database (RAP-DB): 2008 update.</title>
        <authorList>
            <consortium name="The rice annotation project (RAP)"/>
        </authorList>
    </citation>
    <scope>GENOME REANNOTATION</scope>
    <source>
        <strain evidence="3">cv. Nipponbare</strain>
    </source>
</reference>